<dbReference type="PANTHER" id="PTHR33344">
    <property type="entry name" value="OS02G0761600 PROTEIN"/>
    <property type="match status" value="1"/>
</dbReference>
<evidence type="ECO:0000256" key="1">
    <source>
        <dbReference type="SAM" id="Phobius"/>
    </source>
</evidence>
<dbReference type="PANTHER" id="PTHR33344:SF1">
    <property type="entry name" value="OS06G0214100 PROTEIN"/>
    <property type="match status" value="1"/>
</dbReference>
<feature type="transmembrane region" description="Helical" evidence="1">
    <location>
        <begin position="20"/>
        <end position="40"/>
    </location>
</feature>
<keyword evidence="1" id="KW-0812">Transmembrane</keyword>
<reference evidence="2" key="1">
    <citation type="submission" date="2010-04" db="EMBL/GenBank/DDBJ databases">
        <authorList>
            <person name="Reid K.E."/>
            <person name="Liao N."/>
            <person name="Chan S."/>
            <person name="Docking R."/>
            <person name="Taylor G."/>
            <person name="Moore R."/>
            <person name="Mayo M."/>
            <person name="Munro S."/>
            <person name="King J."/>
            <person name="Yanchuk A."/>
            <person name="Holt R."/>
            <person name="Jones S."/>
            <person name="Marra M."/>
            <person name="Ritland C.E."/>
            <person name="Ritland K."/>
            <person name="Bohlmann J."/>
        </authorList>
    </citation>
    <scope>NUCLEOTIDE SEQUENCE</scope>
    <source>
        <tissue evidence="2">Buds collected with no treatment. Collection October 2007</tissue>
    </source>
</reference>
<keyword evidence="1" id="KW-1133">Transmembrane helix</keyword>
<protein>
    <recommendedName>
        <fullName evidence="3">Apple domain-containing protein</fullName>
    </recommendedName>
</protein>
<name>D5A850_PICSI</name>
<organism evidence="2">
    <name type="scientific">Picea sitchensis</name>
    <name type="common">Sitka spruce</name>
    <name type="synonym">Pinus sitchensis</name>
    <dbReference type="NCBI Taxonomy" id="3332"/>
    <lineage>
        <taxon>Eukaryota</taxon>
        <taxon>Viridiplantae</taxon>
        <taxon>Streptophyta</taxon>
        <taxon>Embryophyta</taxon>
        <taxon>Tracheophyta</taxon>
        <taxon>Spermatophyta</taxon>
        <taxon>Pinopsida</taxon>
        <taxon>Pinidae</taxon>
        <taxon>Conifers I</taxon>
        <taxon>Pinales</taxon>
        <taxon>Pinaceae</taxon>
        <taxon>Picea</taxon>
    </lineage>
</organism>
<proteinExistence type="evidence at transcript level"/>
<keyword evidence="1" id="KW-0472">Membrane</keyword>
<dbReference type="OMA" id="GECWLKY"/>
<sequence>MAHGSGMEWSGRIKCSYKTATMVICAGNLVVALYVLHSLLTPLYIITSSSLAGPANDAHLFQEDEVKRMREANKVRQASQPVDLIRRVKEIEEESYREDVREKRSQSTTEKLAQELLQRLNEFKGDGDSIEQQALEEWRKKKLEEVKKREAMKASVNSSMQVEDTEMVAKVLETDWGPVLEEAGFSLSPEASSEDSSGKMLEDGPEIEDGIIPGRPLPSECHAEPHTDYDGAAVKWGLMHHKESAADCCQACLDQAKNAKEGEKKCNIWVYCPFEPGCYSPDIYQHKHQECWLKQADHPKLNFKGKYTEAYRREHPTAPVVVPWVSGVTGG</sequence>
<dbReference type="AlphaFoldDB" id="D5A850"/>
<evidence type="ECO:0008006" key="3">
    <source>
        <dbReference type="Google" id="ProtNLM"/>
    </source>
</evidence>
<accession>D5A850</accession>
<dbReference type="EMBL" id="BT122331">
    <property type="protein sequence ID" value="ADE75719.1"/>
    <property type="molecule type" value="mRNA"/>
</dbReference>
<evidence type="ECO:0000313" key="2">
    <source>
        <dbReference type="EMBL" id="ADE75719.1"/>
    </source>
</evidence>